<organism evidence="1 2">
    <name type="scientific">Ferroplasma acidarmanus Fer1</name>
    <dbReference type="NCBI Taxonomy" id="333146"/>
    <lineage>
        <taxon>Archaea</taxon>
        <taxon>Methanobacteriati</taxon>
        <taxon>Thermoplasmatota</taxon>
        <taxon>Thermoplasmata</taxon>
        <taxon>Thermoplasmatales</taxon>
        <taxon>Ferroplasmaceae</taxon>
        <taxon>Ferroplasma</taxon>
    </lineage>
</organism>
<protein>
    <recommendedName>
        <fullName evidence="3">DUF2250 domain-containing protein</fullName>
    </recommendedName>
</protein>
<proteinExistence type="predicted"/>
<accession>S0ARL8</accession>
<evidence type="ECO:0008006" key="3">
    <source>
        <dbReference type="Google" id="ProtNLM"/>
    </source>
</evidence>
<gene>
    <name evidence="1" type="ORF">FACI_IFERC00001G1452</name>
</gene>
<dbReference type="InterPro" id="IPR019254">
    <property type="entry name" value="DUF2250"/>
</dbReference>
<dbReference type="GeneID" id="16025635"/>
<dbReference type="AlphaFoldDB" id="S0ARL8"/>
<keyword evidence="2" id="KW-1185">Reference proteome</keyword>
<evidence type="ECO:0000313" key="1">
    <source>
        <dbReference type="EMBL" id="AGO61432.1"/>
    </source>
</evidence>
<dbReference type="HOGENOM" id="CLU_1623399_0_0_2"/>
<sequence>MEDAEIKKKLAMDHQMLMVLEHFQLAKLDYAKNVKIYTSIPQENVEIYIERLYSMELLEKYSGSSVKRTQAKLKKTNEVHKHHTYYELTNKGHYILKDMTEKEYIKYLQVECLKLLVLKRLRKENREKCAKLYDMGLMDKNYEPTSMGLAVVDLARRRQIKIL</sequence>
<dbReference type="PATRIC" id="fig|333146.12.peg.1477"/>
<dbReference type="Pfam" id="PF10007">
    <property type="entry name" value="DUF2250"/>
    <property type="match status" value="1"/>
</dbReference>
<reference evidence="1 2" key="1">
    <citation type="journal article" date="2007" name="Proc. Natl. Acad. Sci. U.S.A.">
        <title>Genome dynamics in a natural archaeal population.</title>
        <authorList>
            <person name="Allen E.E."/>
            <person name="Tyson G.W."/>
            <person name="Whitaker R.J."/>
            <person name="Detter J.C."/>
            <person name="Richardson P.M."/>
            <person name="Banfield J.F."/>
        </authorList>
    </citation>
    <scope>NUCLEOTIDE SEQUENCE [LARGE SCALE GENOMIC DNA]</scope>
    <source>
        <strain evidence="2">fer1</strain>
    </source>
</reference>
<evidence type="ECO:0000313" key="2">
    <source>
        <dbReference type="Proteomes" id="UP000014660"/>
    </source>
</evidence>
<name>S0ARL8_FERAC</name>
<dbReference type="EMBL" id="CP004145">
    <property type="protein sequence ID" value="AGO61432.1"/>
    <property type="molecule type" value="Genomic_DNA"/>
</dbReference>
<dbReference type="RefSeq" id="WP_009887487.1">
    <property type="nucleotide sequence ID" value="NC_021592.1"/>
</dbReference>
<dbReference type="KEGG" id="fac:FACI_IFERC01G1452"/>
<dbReference type="Proteomes" id="UP000014660">
    <property type="component" value="Chromosome"/>
</dbReference>